<dbReference type="PANTHER" id="PTHR43130:SF3">
    <property type="entry name" value="HTH-TYPE TRANSCRIPTIONAL REGULATOR RV1931C"/>
    <property type="match status" value="1"/>
</dbReference>
<dbReference type="InterPro" id="IPR002818">
    <property type="entry name" value="DJ-1/PfpI"/>
</dbReference>
<dbReference type="InterPro" id="IPR029062">
    <property type="entry name" value="Class_I_gatase-like"/>
</dbReference>
<evidence type="ECO:0000313" key="5">
    <source>
        <dbReference type="EMBL" id="EKT4090996.1"/>
    </source>
</evidence>
<dbReference type="PROSITE" id="PS01124">
    <property type="entry name" value="HTH_ARAC_FAMILY_2"/>
    <property type="match status" value="1"/>
</dbReference>
<dbReference type="GO" id="GO:0003700">
    <property type="term" value="F:DNA-binding transcription factor activity"/>
    <property type="evidence" value="ECO:0007669"/>
    <property type="project" value="InterPro"/>
</dbReference>
<dbReference type="Proteomes" id="UP001218208">
    <property type="component" value="Unassembled WGS sequence"/>
</dbReference>
<evidence type="ECO:0000256" key="3">
    <source>
        <dbReference type="ARBA" id="ARBA00023163"/>
    </source>
</evidence>
<dbReference type="InterPro" id="IPR009057">
    <property type="entry name" value="Homeodomain-like_sf"/>
</dbReference>
<keyword evidence="2" id="KW-0238">DNA-binding</keyword>
<dbReference type="SUPFAM" id="SSF46689">
    <property type="entry name" value="Homeodomain-like"/>
    <property type="match status" value="2"/>
</dbReference>
<evidence type="ECO:0000256" key="2">
    <source>
        <dbReference type="ARBA" id="ARBA00023125"/>
    </source>
</evidence>
<proteinExistence type="predicted"/>
<evidence type="ECO:0000259" key="4">
    <source>
        <dbReference type="PROSITE" id="PS01124"/>
    </source>
</evidence>
<dbReference type="CDD" id="cd03137">
    <property type="entry name" value="GATase1_AraC_1"/>
    <property type="match status" value="1"/>
</dbReference>
<dbReference type="Gene3D" id="3.40.50.880">
    <property type="match status" value="1"/>
</dbReference>
<dbReference type="EMBL" id="ABLOJW010000002">
    <property type="protein sequence ID" value="EKT4090996.1"/>
    <property type="molecule type" value="Genomic_DNA"/>
</dbReference>
<gene>
    <name evidence="5" type="ORF">QEG23_000469</name>
</gene>
<dbReference type="SUPFAM" id="SSF52317">
    <property type="entry name" value="Class I glutamine amidotransferase-like"/>
    <property type="match status" value="1"/>
</dbReference>
<dbReference type="Pfam" id="PF01965">
    <property type="entry name" value="DJ-1_PfpI"/>
    <property type="match status" value="1"/>
</dbReference>
<evidence type="ECO:0000313" key="6">
    <source>
        <dbReference type="Proteomes" id="UP001218208"/>
    </source>
</evidence>
<dbReference type="InterPro" id="IPR018060">
    <property type="entry name" value="HTH_AraC"/>
</dbReference>
<accession>A0AAI9BYU4</accession>
<name>A0AAI9BYU4_STEMA</name>
<evidence type="ECO:0000256" key="1">
    <source>
        <dbReference type="ARBA" id="ARBA00023015"/>
    </source>
</evidence>
<dbReference type="GO" id="GO:0043565">
    <property type="term" value="F:sequence-specific DNA binding"/>
    <property type="evidence" value="ECO:0007669"/>
    <property type="project" value="InterPro"/>
</dbReference>
<dbReference type="Pfam" id="PF12833">
    <property type="entry name" value="HTH_18"/>
    <property type="match status" value="1"/>
</dbReference>
<reference evidence="5" key="1">
    <citation type="submission" date="2022-07" db="EMBL/GenBank/DDBJ databases">
        <authorList>
            <consortium name="DAFM: The Division of Animal and Food Microbiology"/>
        </authorList>
    </citation>
    <scope>NUCLEOTIDE SEQUENCE</scope>
    <source>
        <strain evidence="5">19MO01SH01-2</strain>
    </source>
</reference>
<dbReference type="SMART" id="SM00342">
    <property type="entry name" value="HTH_ARAC"/>
    <property type="match status" value="1"/>
</dbReference>
<dbReference type="PANTHER" id="PTHR43130">
    <property type="entry name" value="ARAC-FAMILY TRANSCRIPTIONAL REGULATOR"/>
    <property type="match status" value="1"/>
</dbReference>
<dbReference type="InterPro" id="IPR018062">
    <property type="entry name" value="HTH_AraC-typ_CS"/>
</dbReference>
<protein>
    <submittedName>
        <fullName evidence="5">GlxA family transcriptional regulator</fullName>
    </submittedName>
</protein>
<feature type="domain" description="HTH araC/xylS-type" evidence="4">
    <location>
        <begin position="228"/>
        <end position="326"/>
    </location>
</feature>
<keyword evidence="3" id="KW-0804">Transcription</keyword>
<dbReference type="InterPro" id="IPR052158">
    <property type="entry name" value="INH-QAR"/>
</dbReference>
<dbReference type="PROSITE" id="PS00041">
    <property type="entry name" value="HTH_ARAC_FAMILY_1"/>
    <property type="match status" value="1"/>
</dbReference>
<comment type="caution">
    <text evidence="5">The sequence shown here is derived from an EMBL/GenBank/DDBJ whole genome shotgun (WGS) entry which is preliminary data.</text>
</comment>
<dbReference type="Gene3D" id="1.10.10.60">
    <property type="entry name" value="Homeodomain-like"/>
    <property type="match status" value="1"/>
</dbReference>
<keyword evidence="1" id="KW-0805">Transcription regulation</keyword>
<sequence length="330" mass="36902">MAQAFTRTICMLIYDGAQSLDISGPVEVFALASRQAEEDRAGSAPLYSVKLIGRHSNWVVASSGIRLLPDMTCEEMPDNTDTLLVCGGMGDSLDVIRADRALVEWLGRAATRVRRIASICSGALLLAEAGVLDGREATTHWSDVRELRERYPKVHVQPDAIYTHDGHVWASAGITAGMDMALAMVAEDRGQSLALKVAKRMVMTSKRSGGQSQFSRQLQSLDLPDQFQKLEQWMRENLHLRLSVDELAQRLHMSPRQFNRRFVATFQLTPQKYVEMLRVEAAKPLLEGTRKDMQWVASECGYGSVDALRRAFLRQLNVTPSEYRSRFGSV</sequence>
<organism evidence="5 6">
    <name type="scientific">Stenotrophomonas maltophilia</name>
    <name type="common">Pseudomonas maltophilia</name>
    <name type="synonym">Xanthomonas maltophilia</name>
    <dbReference type="NCBI Taxonomy" id="40324"/>
    <lineage>
        <taxon>Bacteria</taxon>
        <taxon>Pseudomonadati</taxon>
        <taxon>Pseudomonadota</taxon>
        <taxon>Gammaproteobacteria</taxon>
        <taxon>Lysobacterales</taxon>
        <taxon>Lysobacteraceae</taxon>
        <taxon>Stenotrophomonas</taxon>
        <taxon>Stenotrophomonas maltophilia group</taxon>
    </lineage>
</organism>
<dbReference type="AlphaFoldDB" id="A0AAI9BYU4"/>